<gene>
    <name evidence="13" type="ORF">CAMP_LOCUS4615</name>
</gene>
<feature type="active site" description="Nucleophile" evidence="9">
    <location>
        <position position="814"/>
    </location>
</feature>
<dbReference type="SUPFAM" id="SSF52151">
    <property type="entry name" value="FabD/lysophospholipase-like"/>
    <property type="match status" value="1"/>
</dbReference>
<dbReference type="GO" id="GO:0016042">
    <property type="term" value="P:lipid catabolic process"/>
    <property type="evidence" value="ECO:0007669"/>
    <property type="project" value="UniProtKB-UniRule"/>
</dbReference>
<dbReference type="InterPro" id="IPR014710">
    <property type="entry name" value="RmlC-like_jellyroll"/>
</dbReference>
<protein>
    <recommendedName>
        <fullName evidence="15">Neuropathy target esterase sws</fullName>
    </recommendedName>
</protein>
<keyword evidence="4 9" id="KW-0378">Hydrolase</keyword>
<dbReference type="GO" id="GO:0016020">
    <property type="term" value="C:membrane"/>
    <property type="evidence" value="ECO:0007669"/>
    <property type="project" value="UniProtKB-SubCell"/>
</dbReference>
<keyword evidence="6 10" id="KW-1133">Transmembrane helix</keyword>
<dbReference type="PANTHER" id="PTHR14226:SF21">
    <property type="entry name" value="PATATIN-LIKE PHOSPHOLIPASE DOMAIN-CONTAINING PROTEIN M110.7-RELATED"/>
    <property type="match status" value="1"/>
</dbReference>
<evidence type="ECO:0000256" key="7">
    <source>
        <dbReference type="ARBA" id="ARBA00023098"/>
    </source>
</evidence>
<dbReference type="Proteomes" id="UP001152747">
    <property type="component" value="Unassembled WGS sequence"/>
</dbReference>
<dbReference type="InterPro" id="IPR000595">
    <property type="entry name" value="cNMP-bd_dom"/>
</dbReference>
<feature type="active site" description="Proton acceptor" evidence="9">
    <location>
        <position position="935"/>
    </location>
</feature>
<evidence type="ECO:0000259" key="12">
    <source>
        <dbReference type="PROSITE" id="PS51635"/>
    </source>
</evidence>
<dbReference type="Gene3D" id="3.40.1090.10">
    <property type="entry name" value="Cytosolic phospholipase A2 catalytic domain"/>
    <property type="match status" value="1"/>
</dbReference>
<feature type="short sequence motif" description="DGA/G" evidence="9">
    <location>
        <begin position="935"/>
        <end position="937"/>
    </location>
</feature>
<dbReference type="PANTHER" id="PTHR14226">
    <property type="entry name" value="NEUROPATHY TARGET ESTERASE/SWISS CHEESE D.MELANOGASTER"/>
    <property type="match status" value="1"/>
</dbReference>
<feature type="transmembrane region" description="Helical" evidence="10">
    <location>
        <begin position="12"/>
        <end position="39"/>
    </location>
</feature>
<evidence type="ECO:0000313" key="14">
    <source>
        <dbReference type="Proteomes" id="UP001152747"/>
    </source>
</evidence>
<dbReference type="GO" id="GO:0004622">
    <property type="term" value="F:phosphatidylcholine lysophospholipase activity"/>
    <property type="evidence" value="ECO:0007669"/>
    <property type="project" value="InterPro"/>
</dbReference>
<dbReference type="GO" id="GO:0005783">
    <property type="term" value="C:endoplasmic reticulum"/>
    <property type="evidence" value="ECO:0007669"/>
    <property type="project" value="TreeGrafter"/>
</dbReference>
<keyword evidence="3 10" id="KW-0812">Transmembrane</keyword>
<dbReference type="Gene3D" id="2.60.120.10">
    <property type="entry name" value="Jelly Rolls"/>
    <property type="match status" value="3"/>
</dbReference>
<sequence>MIDLLISIPIFFYTALFEILLGFLLGIICFIVLGTIIYAEKQEAGNDLTRKVYDSLLSDAEEDMKSEVDKYTLMKLSPKEFETPLQLLTELVRRKTRSKKNQETNQYFKPTSQPKELVEPRADEKIPEHLKPELFFVLKALEPLEIPSTFLLDSEDIEIMNVEKGVTLLKPGDMNDTLIVVVSGEIGVFTSSTSKTVPHEIKVKHIGSGDWYFATTSIIDILMKHKSPNKYLHVRALTNCRIAKYKLSSFASAFQFDPVPWIRTIQVIMTRLQHCTLFTCNMYLGIGGKCLDAKRKKPKLGEYENIAEWDKGKQFDEGCKWFANFLGCPENVDFLQKHAKLIHAPIGTVITEQNSFEIDMIFCLHGQITLKRSGKEIDDTGTSLIFSVYSGDLLPSMQLLTNEPSMCASTAVKNTIYLRLSRDHSIEFLTLSPNIYLRMAYHALQFVSPFARVFDSAVTWVRIDTGHALFRAGDDSNSMFIVMGGRLRSIQNEKIIEEYGRLDVVGIIDMVEQKPRKSTVLAVRFSHLVCIGDDCLNFVKMRYPQVGTKLLQLISKSWKIPDTTGVISRRDNLRTIAIVPASRNVPLIPFTCELYNALSTHIKPLRLSSTVVGKFFDASIMSKKVDFGMMHWLTVQEISFPLIIYQCDYDKTNWTRRCLRMADVILVVGLGNDPEMDQSLADELMMANEKMCRQNKELILLWTDDTVAPKMTSFWLKNTYYSGYHHLRMPKRMLKWARSMDAEVEQQIIEFYEKLCYDRKNELGSDFARLARILTGNAVGVVFGGGGARGAAHAGALKALLEKDVRIDMVGGTSIGALFGAFYATTPDMRAFERMKDFFHDRATNMVCDVLSDITWIHTSLLTGHKFNKAVQRVLGQVLIEDSWISYFCVTTDISNSSMRIHRSGIMWPVVRSSMSIAGYLPPLCDPQDGHLLLDGAYVNNLPADIMRSFGANVVIAIDVGMADDKTRLTDYGYHLSGFWVLFKKYWPFGSPIRVLSMSEVQNRLTYVCCVNQLEAVKKAPYCHYIKLPTECLPIFNFTKFEEAWQIGYQSTLIQLCDILGDSKENREKLRGEYQNIGNNVLSKNVPNSLVNLSILPMLSNSNPISNSNSNTNGNIELNESPILISPVLPTHSGPNSASGSFEKC</sequence>
<evidence type="ECO:0000256" key="4">
    <source>
        <dbReference type="ARBA" id="ARBA00022801"/>
    </source>
</evidence>
<dbReference type="InterPro" id="IPR001423">
    <property type="entry name" value="LysoPLipase_patatin_CS"/>
</dbReference>
<dbReference type="InterPro" id="IPR018490">
    <property type="entry name" value="cNMP-bd_dom_sf"/>
</dbReference>
<dbReference type="InterPro" id="IPR056556">
    <property type="entry name" value="NTE1_P-loop_dom"/>
</dbReference>
<dbReference type="Pfam" id="PF24179">
    <property type="entry name" value="NTE_Ploop"/>
    <property type="match status" value="1"/>
</dbReference>
<keyword evidence="14" id="KW-1185">Reference proteome</keyword>
<evidence type="ECO:0000256" key="3">
    <source>
        <dbReference type="ARBA" id="ARBA00022692"/>
    </source>
</evidence>
<evidence type="ECO:0000256" key="1">
    <source>
        <dbReference type="ARBA" id="ARBA00004370"/>
    </source>
</evidence>
<feature type="domain" description="PNPLA" evidence="12">
    <location>
        <begin position="781"/>
        <end position="948"/>
    </location>
</feature>
<feature type="domain" description="Cyclic nucleotide-binding" evidence="11">
    <location>
        <begin position="151"/>
        <end position="250"/>
    </location>
</feature>
<dbReference type="GO" id="GO:0046470">
    <property type="term" value="P:phosphatidylcholine metabolic process"/>
    <property type="evidence" value="ECO:0007669"/>
    <property type="project" value="InterPro"/>
</dbReference>
<reference evidence="13" key="1">
    <citation type="submission" date="2022-11" db="EMBL/GenBank/DDBJ databases">
        <authorList>
            <person name="Kikuchi T."/>
        </authorList>
    </citation>
    <scope>NUCLEOTIDE SEQUENCE</scope>
    <source>
        <strain evidence="13">PS1010</strain>
    </source>
</reference>
<accession>A0A9P1IBV1</accession>
<evidence type="ECO:0000256" key="2">
    <source>
        <dbReference type="ARBA" id="ARBA00006636"/>
    </source>
</evidence>
<dbReference type="InterPro" id="IPR002641">
    <property type="entry name" value="PNPLA_dom"/>
</dbReference>
<dbReference type="SUPFAM" id="SSF51206">
    <property type="entry name" value="cAMP-binding domain-like"/>
    <property type="match status" value="3"/>
</dbReference>
<comment type="caution">
    <text evidence="13">The sequence shown here is derived from an EMBL/GenBank/DDBJ whole genome shotgun (WGS) entry which is preliminary data.</text>
</comment>
<comment type="subcellular location">
    <subcellularLocation>
        <location evidence="1">Membrane</location>
    </subcellularLocation>
</comment>
<dbReference type="CDD" id="cd00038">
    <property type="entry name" value="CAP_ED"/>
    <property type="match status" value="2"/>
</dbReference>
<dbReference type="PROSITE" id="PS51635">
    <property type="entry name" value="PNPLA"/>
    <property type="match status" value="1"/>
</dbReference>
<evidence type="ECO:0000256" key="10">
    <source>
        <dbReference type="SAM" id="Phobius"/>
    </source>
</evidence>
<evidence type="ECO:0000256" key="5">
    <source>
        <dbReference type="ARBA" id="ARBA00022963"/>
    </source>
</evidence>
<feature type="short sequence motif" description="GXSXG" evidence="9">
    <location>
        <begin position="812"/>
        <end position="816"/>
    </location>
</feature>
<evidence type="ECO:0000313" key="13">
    <source>
        <dbReference type="EMBL" id="CAI5441978.1"/>
    </source>
</evidence>
<proteinExistence type="inferred from homology"/>
<dbReference type="InterPro" id="IPR016035">
    <property type="entry name" value="Acyl_Trfase/lysoPLipase"/>
</dbReference>
<dbReference type="EMBL" id="CANHGI010000002">
    <property type="protein sequence ID" value="CAI5441978.1"/>
    <property type="molecule type" value="Genomic_DNA"/>
</dbReference>
<keyword evidence="8 10" id="KW-0472">Membrane</keyword>
<dbReference type="PROSITE" id="PS50042">
    <property type="entry name" value="CNMP_BINDING_3"/>
    <property type="match status" value="2"/>
</dbReference>
<dbReference type="OrthoDB" id="421051at2759"/>
<dbReference type="PROSITE" id="PS01237">
    <property type="entry name" value="UPF0028"/>
    <property type="match status" value="1"/>
</dbReference>
<dbReference type="Pfam" id="PF01734">
    <property type="entry name" value="Patatin"/>
    <property type="match status" value="1"/>
</dbReference>
<keyword evidence="5 9" id="KW-0442">Lipid degradation</keyword>
<evidence type="ECO:0000256" key="8">
    <source>
        <dbReference type="ARBA" id="ARBA00023136"/>
    </source>
</evidence>
<evidence type="ECO:0000259" key="11">
    <source>
        <dbReference type="PROSITE" id="PS50042"/>
    </source>
</evidence>
<evidence type="ECO:0000256" key="6">
    <source>
        <dbReference type="ARBA" id="ARBA00022989"/>
    </source>
</evidence>
<name>A0A9P1IBV1_9PELO</name>
<dbReference type="AlphaFoldDB" id="A0A9P1IBV1"/>
<keyword evidence="7 9" id="KW-0443">Lipid metabolism</keyword>
<comment type="similarity">
    <text evidence="2">Belongs to the NTE family.</text>
</comment>
<evidence type="ECO:0000256" key="9">
    <source>
        <dbReference type="PROSITE-ProRule" id="PRU01161"/>
    </source>
</evidence>
<organism evidence="13 14">
    <name type="scientific">Caenorhabditis angaria</name>
    <dbReference type="NCBI Taxonomy" id="860376"/>
    <lineage>
        <taxon>Eukaryota</taxon>
        <taxon>Metazoa</taxon>
        <taxon>Ecdysozoa</taxon>
        <taxon>Nematoda</taxon>
        <taxon>Chromadorea</taxon>
        <taxon>Rhabditida</taxon>
        <taxon>Rhabditina</taxon>
        <taxon>Rhabditomorpha</taxon>
        <taxon>Rhabditoidea</taxon>
        <taxon>Rhabditidae</taxon>
        <taxon>Peloderinae</taxon>
        <taxon>Caenorhabditis</taxon>
    </lineage>
</organism>
<feature type="short sequence motif" description="GXGXXG" evidence="9">
    <location>
        <begin position="785"/>
        <end position="790"/>
    </location>
</feature>
<dbReference type="Pfam" id="PF00027">
    <property type="entry name" value="cNMP_binding"/>
    <property type="match status" value="1"/>
</dbReference>
<evidence type="ECO:0008006" key="15">
    <source>
        <dbReference type="Google" id="ProtNLM"/>
    </source>
</evidence>
<dbReference type="InterPro" id="IPR050301">
    <property type="entry name" value="NTE"/>
</dbReference>
<feature type="domain" description="Cyclic nucleotide-binding" evidence="11">
    <location>
        <begin position="463"/>
        <end position="557"/>
    </location>
</feature>